<comment type="caution">
    <text evidence="1">The sequence shown here is derived from an EMBL/GenBank/DDBJ whole genome shotgun (WGS) entry which is preliminary data.</text>
</comment>
<proteinExistence type="predicted"/>
<reference evidence="1 2" key="1">
    <citation type="submission" date="2017-11" db="EMBL/GenBank/DDBJ databases">
        <title>Bradyrhizobium forestalis sp. nov., an efficient nitrogen-fixing bacterium isolated from nodules of forest legume species in the Amazon.</title>
        <authorList>
            <person name="Costa E.M."/>
            <person name="Guimaraes A."/>
            <person name="Carvalho T.S."/>
            <person name="Rodrigues T.L."/>
            <person name="Ribeiro P.R.A."/>
            <person name="Lebbe L."/>
            <person name="Willems A."/>
            <person name="Moreira F.M.S."/>
        </authorList>
    </citation>
    <scope>NUCLEOTIDE SEQUENCE [LARGE SCALE GENOMIC DNA]</scope>
    <source>
        <strain evidence="1 2">INPA54B</strain>
    </source>
</reference>
<gene>
    <name evidence="1" type="ORF">CVM73_11260</name>
</gene>
<protein>
    <submittedName>
        <fullName evidence="1">Uncharacterized protein</fullName>
    </submittedName>
</protein>
<organism evidence="1 2">
    <name type="scientific">Bradyrhizobium forestalis</name>
    <dbReference type="NCBI Taxonomy" id="1419263"/>
    <lineage>
        <taxon>Bacteria</taxon>
        <taxon>Pseudomonadati</taxon>
        <taxon>Pseudomonadota</taxon>
        <taxon>Alphaproteobacteria</taxon>
        <taxon>Hyphomicrobiales</taxon>
        <taxon>Nitrobacteraceae</taxon>
        <taxon>Bradyrhizobium</taxon>
    </lineage>
</organism>
<evidence type="ECO:0000313" key="1">
    <source>
        <dbReference type="EMBL" id="PJG55145.1"/>
    </source>
</evidence>
<evidence type="ECO:0000313" key="2">
    <source>
        <dbReference type="Proteomes" id="UP000231194"/>
    </source>
</evidence>
<keyword evidence="2" id="KW-1185">Reference proteome</keyword>
<dbReference type="AlphaFoldDB" id="A0A2M8RBF3"/>
<sequence>MLFLVLSAVQLRSRRTTDRQTGLRNLIWKDMVLISLWLGKKPSPSRAHATFARMKGLHVKKLISRRNRLALPAKRRDMTSGMRSSHAVVISVLRDVSATRSRGQ</sequence>
<accession>A0A2M8RBF3</accession>
<dbReference type="EMBL" id="PGVG01000007">
    <property type="protein sequence ID" value="PJG55145.1"/>
    <property type="molecule type" value="Genomic_DNA"/>
</dbReference>
<dbReference type="Proteomes" id="UP000231194">
    <property type="component" value="Unassembled WGS sequence"/>
</dbReference>
<name>A0A2M8RBF3_9BRAD</name>